<sequence>MLCRISYVYVVSLNLGDGGPFDGILAFSQGAALAFLLAALRQRGGQPLVIFIYIDGSGENGEWMSHVFISKGLETLFEVTRYYGSPAKKQPLRLDSSFTDRLPIGSVTEIRGLCSVSPSLFAIDCFSDAVHSAAPHDYETAKELDFKFRVITEWYCGLATCFVVHEAPRRRCYILDAFRMRRMGLGSGEVRAGYGRYGEGDVMVENAVML</sequence>
<comment type="caution">
    <text evidence="2">The sequence shown here is derived from an EMBL/GenBank/DDBJ whole genome shotgun (WGS) entry which is preliminary data.</text>
</comment>
<dbReference type="Pfam" id="PF03959">
    <property type="entry name" value="FSH1"/>
    <property type="match status" value="1"/>
</dbReference>
<keyword evidence="3" id="KW-1185">Reference proteome</keyword>
<gene>
    <name evidence="2" type="ORF">Tcan_03291</name>
</gene>
<protein>
    <recommendedName>
        <fullName evidence="1">Serine hydrolase domain-containing protein</fullName>
    </recommendedName>
</protein>
<feature type="domain" description="Serine hydrolase" evidence="1">
    <location>
        <begin position="16"/>
        <end position="46"/>
    </location>
</feature>
<dbReference type="Proteomes" id="UP000031036">
    <property type="component" value="Unassembled WGS sequence"/>
</dbReference>
<dbReference type="InterPro" id="IPR029058">
    <property type="entry name" value="AB_hydrolase_fold"/>
</dbReference>
<dbReference type="InterPro" id="IPR005645">
    <property type="entry name" value="FSH-like_dom"/>
</dbReference>
<evidence type="ECO:0000313" key="3">
    <source>
        <dbReference type="Proteomes" id="UP000031036"/>
    </source>
</evidence>
<dbReference type="Gene3D" id="3.40.50.1820">
    <property type="entry name" value="alpha/beta hydrolase"/>
    <property type="match status" value="1"/>
</dbReference>
<organism evidence="2 3">
    <name type="scientific">Toxocara canis</name>
    <name type="common">Canine roundworm</name>
    <dbReference type="NCBI Taxonomy" id="6265"/>
    <lineage>
        <taxon>Eukaryota</taxon>
        <taxon>Metazoa</taxon>
        <taxon>Ecdysozoa</taxon>
        <taxon>Nematoda</taxon>
        <taxon>Chromadorea</taxon>
        <taxon>Rhabditida</taxon>
        <taxon>Spirurina</taxon>
        <taxon>Ascaridomorpha</taxon>
        <taxon>Ascaridoidea</taxon>
        <taxon>Toxocaridae</taxon>
        <taxon>Toxocara</taxon>
    </lineage>
</organism>
<evidence type="ECO:0000313" key="2">
    <source>
        <dbReference type="EMBL" id="KHN77670.1"/>
    </source>
</evidence>
<reference evidence="2 3" key="1">
    <citation type="submission" date="2014-11" db="EMBL/GenBank/DDBJ databases">
        <title>Genetic blueprint of the zoonotic pathogen Toxocara canis.</title>
        <authorList>
            <person name="Zhu X.-Q."/>
            <person name="Korhonen P.K."/>
            <person name="Cai H."/>
            <person name="Young N.D."/>
            <person name="Nejsum P."/>
            <person name="von Samson-Himmelstjerna G."/>
            <person name="Boag P.R."/>
            <person name="Tan P."/>
            <person name="Li Q."/>
            <person name="Min J."/>
            <person name="Yang Y."/>
            <person name="Wang X."/>
            <person name="Fang X."/>
            <person name="Hall R.S."/>
            <person name="Hofmann A."/>
            <person name="Sternberg P.W."/>
            <person name="Jex A.R."/>
            <person name="Gasser R.B."/>
        </authorList>
    </citation>
    <scope>NUCLEOTIDE SEQUENCE [LARGE SCALE GENOMIC DNA]</scope>
    <source>
        <strain evidence="2">PN_DK_2014</strain>
    </source>
</reference>
<name>A0A0B2V9J4_TOXCA</name>
<accession>A0A0B2V9J4</accession>
<dbReference type="EMBL" id="JPKZ01002257">
    <property type="protein sequence ID" value="KHN77670.1"/>
    <property type="molecule type" value="Genomic_DNA"/>
</dbReference>
<proteinExistence type="predicted"/>
<evidence type="ECO:0000259" key="1">
    <source>
        <dbReference type="Pfam" id="PF03959"/>
    </source>
</evidence>
<dbReference type="AlphaFoldDB" id="A0A0B2V9J4"/>